<dbReference type="PROSITE" id="PS50943">
    <property type="entry name" value="HTH_CROC1"/>
    <property type="match status" value="1"/>
</dbReference>
<protein>
    <submittedName>
        <fullName evidence="2">Helix-turn-helix domain protein</fullName>
    </submittedName>
</protein>
<sequence length="140" mass="16430">MPYTKYYRLVHEVRMTELSIFLKKQMKDNEWTWREFEETTGVSKSALANIIDNPNVIPSLETLSKVSRAFNIPLWRVVEMAGYDLDLDTTDPDHTKRLSKLMEVMPQYKPVLEHLQKLDKEDIDGVLAYLEVLARRRATT</sequence>
<dbReference type="InterPro" id="IPR010982">
    <property type="entry name" value="Lambda_DNA-bd_dom_sf"/>
</dbReference>
<dbReference type="InParanoid" id="A9B381"/>
<dbReference type="CDD" id="cd00093">
    <property type="entry name" value="HTH_XRE"/>
    <property type="match status" value="1"/>
</dbReference>
<dbReference type="STRING" id="316274.Haur_1399"/>
<evidence type="ECO:0000313" key="3">
    <source>
        <dbReference type="Proteomes" id="UP000000787"/>
    </source>
</evidence>
<dbReference type="AlphaFoldDB" id="A9B381"/>
<organism evidence="2 3">
    <name type="scientific">Herpetosiphon aurantiacus (strain ATCC 23779 / DSM 785 / 114-95)</name>
    <dbReference type="NCBI Taxonomy" id="316274"/>
    <lineage>
        <taxon>Bacteria</taxon>
        <taxon>Bacillati</taxon>
        <taxon>Chloroflexota</taxon>
        <taxon>Chloroflexia</taxon>
        <taxon>Herpetosiphonales</taxon>
        <taxon>Herpetosiphonaceae</taxon>
        <taxon>Herpetosiphon</taxon>
    </lineage>
</organism>
<gene>
    <name evidence="2" type="ordered locus">Haur_1399</name>
</gene>
<dbReference type="Pfam" id="PF01381">
    <property type="entry name" value="HTH_3"/>
    <property type="match status" value="1"/>
</dbReference>
<dbReference type="InterPro" id="IPR001387">
    <property type="entry name" value="Cro/C1-type_HTH"/>
</dbReference>
<dbReference type="KEGG" id="hau:Haur_1399"/>
<dbReference type="Proteomes" id="UP000000787">
    <property type="component" value="Chromosome"/>
</dbReference>
<proteinExistence type="predicted"/>
<dbReference type="SUPFAM" id="SSF47413">
    <property type="entry name" value="lambda repressor-like DNA-binding domains"/>
    <property type="match status" value="1"/>
</dbReference>
<name>A9B381_HERA2</name>
<dbReference type="SMART" id="SM00530">
    <property type="entry name" value="HTH_XRE"/>
    <property type="match status" value="1"/>
</dbReference>
<reference evidence="2 3" key="1">
    <citation type="journal article" date="2011" name="Stand. Genomic Sci.">
        <title>Complete genome sequence of the filamentous gliding predatory bacterium Herpetosiphon aurantiacus type strain (114-95(T)).</title>
        <authorList>
            <person name="Kiss H."/>
            <person name="Nett M."/>
            <person name="Domin N."/>
            <person name="Martin K."/>
            <person name="Maresca J.A."/>
            <person name="Copeland A."/>
            <person name="Lapidus A."/>
            <person name="Lucas S."/>
            <person name="Berry K.W."/>
            <person name="Glavina Del Rio T."/>
            <person name="Dalin E."/>
            <person name="Tice H."/>
            <person name="Pitluck S."/>
            <person name="Richardson P."/>
            <person name="Bruce D."/>
            <person name="Goodwin L."/>
            <person name="Han C."/>
            <person name="Detter J.C."/>
            <person name="Schmutz J."/>
            <person name="Brettin T."/>
            <person name="Land M."/>
            <person name="Hauser L."/>
            <person name="Kyrpides N.C."/>
            <person name="Ivanova N."/>
            <person name="Goker M."/>
            <person name="Woyke T."/>
            <person name="Klenk H.P."/>
            <person name="Bryant D.A."/>
        </authorList>
    </citation>
    <scope>NUCLEOTIDE SEQUENCE [LARGE SCALE GENOMIC DNA]</scope>
    <source>
        <strain evidence="3">ATCC 23779 / DSM 785 / 114-95</strain>
    </source>
</reference>
<accession>A9B381</accession>
<dbReference type="eggNOG" id="COG3655">
    <property type="taxonomic scope" value="Bacteria"/>
</dbReference>
<keyword evidence="3" id="KW-1185">Reference proteome</keyword>
<dbReference type="BioCyc" id="HAUR316274:GHYA-1420-MONOMER"/>
<feature type="domain" description="HTH cro/C1-type" evidence="1">
    <location>
        <begin position="22"/>
        <end position="77"/>
    </location>
</feature>
<dbReference type="EMBL" id="CP000875">
    <property type="protein sequence ID" value="ABX04044.1"/>
    <property type="molecule type" value="Genomic_DNA"/>
</dbReference>
<dbReference type="HOGENOM" id="CLU_160607_0_0_0"/>
<evidence type="ECO:0000259" key="1">
    <source>
        <dbReference type="PROSITE" id="PS50943"/>
    </source>
</evidence>
<dbReference type="GO" id="GO:0003677">
    <property type="term" value="F:DNA binding"/>
    <property type="evidence" value="ECO:0007669"/>
    <property type="project" value="InterPro"/>
</dbReference>
<dbReference type="Gene3D" id="1.10.260.40">
    <property type="entry name" value="lambda repressor-like DNA-binding domains"/>
    <property type="match status" value="1"/>
</dbReference>
<evidence type="ECO:0000313" key="2">
    <source>
        <dbReference type="EMBL" id="ABX04044.1"/>
    </source>
</evidence>